<feature type="domain" description="Winged helix-turn helix" evidence="1">
    <location>
        <begin position="111"/>
        <end position="164"/>
    </location>
</feature>
<name>A1BCG9_CHLPD</name>
<dbReference type="EMBL" id="CP000492">
    <property type="protein sequence ID" value="ABL65412.1"/>
    <property type="molecule type" value="Genomic_DNA"/>
</dbReference>
<dbReference type="EMBL" id="CP000492">
    <property type="protein sequence ID" value="ABL65395.1"/>
    <property type="molecule type" value="Genomic_DNA"/>
</dbReference>
<evidence type="ECO:0000313" key="6">
    <source>
        <dbReference type="Proteomes" id="UP000008701"/>
    </source>
</evidence>
<dbReference type="HOGENOM" id="CLU_101800_0_0_10"/>
<dbReference type="OrthoDB" id="583470at2"/>
<dbReference type="KEGG" id="cph:Cpha266_1365"/>
<proteinExistence type="predicted"/>
<protein>
    <recommendedName>
        <fullName evidence="1">Winged helix-turn helix domain-containing protein</fullName>
    </recommendedName>
</protein>
<dbReference type="KEGG" id="cph:Cpha266_0011"/>
<dbReference type="SUPFAM" id="SSF46689">
    <property type="entry name" value="Homeodomain-like"/>
    <property type="match status" value="1"/>
</dbReference>
<evidence type="ECO:0000313" key="4">
    <source>
        <dbReference type="EMBL" id="ABL65395.1"/>
    </source>
</evidence>
<gene>
    <name evidence="2" type="ordered locus">Cpha266_0011</name>
    <name evidence="3" type="ordered locus">Cpha266_1352</name>
    <name evidence="4" type="ordered locus">Cpha266_1365</name>
    <name evidence="5" type="ordered locus">Cpha266_1383</name>
</gene>
<dbReference type="InterPro" id="IPR009057">
    <property type="entry name" value="Homeodomain-like_sf"/>
</dbReference>
<evidence type="ECO:0000313" key="2">
    <source>
        <dbReference type="EMBL" id="ABL64086.1"/>
    </source>
</evidence>
<dbReference type="Pfam" id="PF13592">
    <property type="entry name" value="HTH_33"/>
    <property type="match status" value="1"/>
</dbReference>
<evidence type="ECO:0000313" key="3">
    <source>
        <dbReference type="EMBL" id="ABL65383.1"/>
    </source>
</evidence>
<dbReference type="eggNOG" id="COG3415">
    <property type="taxonomic scope" value="Bacteria"/>
</dbReference>
<sequence length="176" mass="19946">MARPAVITDEMECLAKKIVKEANTARELRAGLSILIPKTCDITYSETAELLGISVPTVVRIHRDISNQAAGKATPKGSWGGRRRQTLSLDEEARFLAEWVEKAEQGGVLVVPPIHTALEQRLGKTVAVSTVYRMLARHGWRKVEPDTCHPKQNMEEQEEFKKNSQRYWYKPPSKMY</sequence>
<accession>A1BCG9</accession>
<reference evidence="2 6" key="1">
    <citation type="submission" date="2006-12" db="EMBL/GenBank/DDBJ databases">
        <title>Complete sequence of Chlorobium phaeobacteroides DSM 266.</title>
        <authorList>
            <consortium name="US DOE Joint Genome Institute"/>
            <person name="Copeland A."/>
            <person name="Lucas S."/>
            <person name="Lapidus A."/>
            <person name="Barry K."/>
            <person name="Detter J.C."/>
            <person name="Glavina del Rio T."/>
            <person name="Hammon N."/>
            <person name="Israni S."/>
            <person name="Pitluck S."/>
            <person name="Goltsman E."/>
            <person name="Schmutz J."/>
            <person name="Larimer F."/>
            <person name="Land M."/>
            <person name="Hauser L."/>
            <person name="Mikhailova N."/>
            <person name="Li T."/>
            <person name="Overmann J."/>
            <person name="Bryant D.A."/>
            <person name="Richardson P."/>
        </authorList>
    </citation>
    <scope>NUCLEOTIDE SEQUENCE [LARGE SCALE GENOMIC DNA]</scope>
    <source>
        <strain evidence="2 6">DSM 266</strain>
    </source>
</reference>
<dbReference type="RefSeq" id="WP_011743929.1">
    <property type="nucleotide sequence ID" value="NC_008639.1"/>
</dbReference>
<dbReference type="KEGG" id="cph:Cpha266_1352"/>
<keyword evidence="6" id="KW-1185">Reference proteome</keyword>
<dbReference type="Proteomes" id="UP000008701">
    <property type="component" value="Chromosome"/>
</dbReference>
<dbReference type="InterPro" id="IPR025959">
    <property type="entry name" value="Winged_HTH_dom"/>
</dbReference>
<dbReference type="EMBL" id="CP000492">
    <property type="protein sequence ID" value="ABL64086.1"/>
    <property type="molecule type" value="Genomic_DNA"/>
</dbReference>
<dbReference type="AlphaFoldDB" id="A1BCG9"/>
<evidence type="ECO:0000259" key="1">
    <source>
        <dbReference type="Pfam" id="PF13592"/>
    </source>
</evidence>
<dbReference type="KEGG" id="cph:Cpha266_1383"/>
<dbReference type="EMBL" id="CP000492">
    <property type="protein sequence ID" value="ABL65383.1"/>
    <property type="molecule type" value="Genomic_DNA"/>
</dbReference>
<evidence type="ECO:0000313" key="5">
    <source>
        <dbReference type="EMBL" id="ABL65412.1"/>
    </source>
</evidence>
<organism evidence="2 6">
    <name type="scientific">Chlorobium phaeobacteroides (strain DSM 266 / SMG 266 / 2430)</name>
    <dbReference type="NCBI Taxonomy" id="290317"/>
    <lineage>
        <taxon>Bacteria</taxon>
        <taxon>Pseudomonadati</taxon>
        <taxon>Chlorobiota</taxon>
        <taxon>Chlorobiia</taxon>
        <taxon>Chlorobiales</taxon>
        <taxon>Chlorobiaceae</taxon>
        <taxon>Chlorobium/Pelodictyon group</taxon>
        <taxon>Chlorobium</taxon>
    </lineage>
</organism>